<evidence type="ECO:0000313" key="10">
    <source>
        <dbReference type="EMBL" id="RYU95703.1"/>
    </source>
</evidence>
<dbReference type="InterPro" id="IPR023408">
    <property type="entry name" value="MscS_beta-dom_sf"/>
</dbReference>
<proteinExistence type="inferred from homology"/>
<name>A0A4Q5M1G1_9BACT</name>
<dbReference type="OrthoDB" id="9809206at2"/>
<evidence type="ECO:0000256" key="3">
    <source>
        <dbReference type="ARBA" id="ARBA00022475"/>
    </source>
</evidence>
<feature type="transmembrane region" description="Helical" evidence="7">
    <location>
        <begin position="108"/>
        <end position="130"/>
    </location>
</feature>
<comment type="similarity">
    <text evidence="2">Belongs to the MscS (TC 1.A.23) family.</text>
</comment>
<keyword evidence="11" id="KW-1185">Reference proteome</keyword>
<dbReference type="GO" id="GO:0005886">
    <property type="term" value="C:plasma membrane"/>
    <property type="evidence" value="ECO:0007669"/>
    <property type="project" value="UniProtKB-SubCell"/>
</dbReference>
<dbReference type="InterPro" id="IPR049278">
    <property type="entry name" value="MS_channel_C"/>
</dbReference>
<dbReference type="Gene3D" id="1.10.287.1260">
    <property type="match status" value="1"/>
</dbReference>
<dbReference type="SUPFAM" id="SSF50182">
    <property type="entry name" value="Sm-like ribonucleoproteins"/>
    <property type="match status" value="1"/>
</dbReference>
<dbReference type="Gene3D" id="3.30.70.100">
    <property type="match status" value="1"/>
</dbReference>
<reference evidence="10 11" key="1">
    <citation type="submission" date="2019-02" db="EMBL/GenBank/DDBJ databases">
        <title>Bacterial novel species Emticicia sp. 17J42-9 isolated from soil.</title>
        <authorList>
            <person name="Jung H.-Y."/>
        </authorList>
    </citation>
    <scope>NUCLEOTIDE SEQUENCE [LARGE SCALE GENOMIC DNA]</scope>
    <source>
        <strain evidence="10 11">17J42-9</strain>
    </source>
</reference>
<gene>
    <name evidence="10" type="ORF">EWM59_10080</name>
</gene>
<dbReference type="SUPFAM" id="SSF82861">
    <property type="entry name" value="Mechanosensitive channel protein MscS (YggB), transmembrane region"/>
    <property type="match status" value="1"/>
</dbReference>
<feature type="domain" description="Mechanosensitive ion channel MscS" evidence="8">
    <location>
        <begin position="194"/>
        <end position="259"/>
    </location>
</feature>
<dbReference type="Pfam" id="PF00924">
    <property type="entry name" value="MS_channel_2nd"/>
    <property type="match status" value="1"/>
</dbReference>
<keyword evidence="3" id="KW-1003">Cell membrane</keyword>
<dbReference type="InterPro" id="IPR010920">
    <property type="entry name" value="LSM_dom_sf"/>
</dbReference>
<feature type="transmembrane region" description="Helical" evidence="7">
    <location>
        <begin position="55"/>
        <end position="79"/>
    </location>
</feature>
<evidence type="ECO:0000259" key="8">
    <source>
        <dbReference type="Pfam" id="PF00924"/>
    </source>
</evidence>
<comment type="subcellular location">
    <subcellularLocation>
        <location evidence="1">Cell membrane</location>
        <topology evidence="1">Multi-pass membrane protein</topology>
    </subcellularLocation>
</comment>
<feature type="domain" description="Mechanosensitive ion channel MscS C-terminal" evidence="9">
    <location>
        <begin position="270"/>
        <end position="351"/>
    </location>
</feature>
<keyword evidence="5 7" id="KW-1133">Transmembrane helix</keyword>
<evidence type="ECO:0000256" key="6">
    <source>
        <dbReference type="ARBA" id="ARBA00023136"/>
    </source>
</evidence>
<dbReference type="EMBL" id="SEWF01000012">
    <property type="protein sequence ID" value="RYU95703.1"/>
    <property type="molecule type" value="Genomic_DNA"/>
</dbReference>
<evidence type="ECO:0000256" key="4">
    <source>
        <dbReference type="ARBA" id="ARBA00022692"/>
    </source>
</evidence>
<evidence type="ECO:0000256" key="1">
    <source>
        <dbReference type="ARBA" id="ARBA00004651"/>
    </source>
</evidence>
<dbReference type="Proteomes" id="UP000293162">
    <property type="component" value="Unassembled WGS sequence"/>
</dbReference>
<dbReference type="PANTHER" id="PTHR30566">
    <property type="entry name" value="YNAI-RELATED MECHANOSENSITIVE ION CHANNEL"/>
    <property type="match status" value="1"/>
</dbReference>
<dbReference type="GO" id="GO:0008381">
    <property type="term" value="F:mechanosensitive monoatomic ion channel activity"/>
    <property type="evidence" value="ECO:0007669"/>
    <property type="project" value="UniProtKB-ARBA"/>
</dbReference>
<dbReference type="InterPro" id="IPR011014">
    <property type="entry name" value="MscS_channel_TM-2"/>
</dbReference>
<dbReference type="Pfam" id="PF21082">
    <property type="entry name" value="MS_channel_3rd"/>
    <property type="match status" value="1"/>
</dbReference>
<dbReference type="PANTHER" id="PTHR30566:SF5">
    <property type="entry name" value="MECHANOSENSITIVE ION CHANNEL PROTEIN 1, MITOCHONDRIAL-RELATED"/>
    <property type="match status" value="1"/>
</dbReference>
<organism evidence="10 11">
    <name type="scientific">Emticicia agri</name>
    <dbReference type="NCBI Taxonomy" id="2492393"/>
    <lineage>
        <taxon>Bacteria</taxon>
        <taxon>Pseudomonadati</taxon>
        <taxon>Bacteroidota</taxon>
        <taxon>Cytophagia</taxon>
        <taxon>Cytophagales</taxon>
        <taxon>Leadbetterellaceae</taxon>
        <taxon>Emticicia</taxon>
    </lineage>
</organism>
<comment type="caution">
    <text evidence="10">The sequence shown here is derived from an EMBL/GenBank/DDBJ whole genome shotgun (WGS) entry which is preliminary data.</text>
</comment>
<keyword evidence="6 7" id="KW-0472">Membrane</keyword>
<accession>A0A4Q5M1G1</accession>
<evidence type="ECO:0000313" key="11">
    <source>
        <dbReference type="Proteomes" id="UP000293162"/>
    </source>
</evidence>
<feature type="transmembrane region" description="Helical" evidence="7">
    <location>
        <begin position="175"/>
        <end position="195"/>
    </location>
</feature>
<sequence>MDKFLRSSFLYNSAENWLWFFGILIVGFLFKRILSVMVSKIVYRLMKKETKNVPVADFVNLLRGPVEFLLALFIIYAAVNEIVFPRKWRIIPFGKMRVADFIDRTLDMLFVAGITWLIIRLIRFFALVYLKKAEEADSNKEKQLVPFFRDIIIVLIAFSSFFLILGFVFKQDVISLITGLGIGGVALALAARATLENLFASFTLFTEQPFIVGDDIELGTMVGKIEKVGFRSTRIRHVDGSLVVVPNQMLVSQSLNNISQRMERRHKFFIRLKLETTIQQIKQVVEDVQTILDNQESISTGANVKLDAIGDYSINILVVFMASTADYWESKSIREQVNVAILRVLEKNQVELAQPATTLFSLTDDKNIDNDY</sequence>
<feature type="transmembrane region" description="Helical" evidence="7">
    <location>
        <begin position="151"/>
        <end position="169"/>
    </location>
</feature>
<evidence type="ECO:0000256" key="7">
    <source>
        <dbReference type="SAM" id="Phobius"/>
    </source>
</evidence>
<evidence type="ECO:0000259" key="9">
    <source>
        <dbReference type="Pfam" id="PF21082"/>
    </source>
</evidence>
<dbReference type="AlphaFoldDB" id="A0A4Q5M1G1"/>
<protein>
    <submittedName>
        <fullName evidence="10">Mechanosensitive ion channel</fullName>
    </submittedName>
</protein>
<dbReference type="InterPro" id="IPR011066">
    <property type="entry name" value="MscS_channel_C_sf"/>
</dbReference>
<dbReference type="SUPFAM" id="SSF82689">
    <property type="entry name" value="Mechanosensitive channel protein MscS (YggB), C-terminal domain"/>
    <property type="match status" value="1"/>
</dbReference>
<evidence type="ECO:0000256" key="5">
    <source>
        <dbReference type="ARBA" id="ARBA00022989"/>
    </source>
</evidence>
<dbReference type="RefSeq" id="WP_130020842.1">
    <property type="nucleotide sequence ID" value="NZ_SEWF01000012.1"/>
</dbReference>
<keyword evidence="4 7" id="KW-0812">Transmembrane</keyword>
<dbReference type="InterPro" id="IPR006685">
    <property type="entry name" value="MscS_channel_2nd"/>
</dbReference>
<evidence type="ECO:0000256" key="2">
    <source>
        <dbReference type="ARBA" id="ARBA00008017"/>
    </source>
</evidence>
<dbReference type="Gene3D" id="2.30.30.60">
    <property type="match status" value="1"/>
</dbReference>
<feature type="transmembrane region" description="Helical" evidence="7">
    <location>
        <begin position="17"/>
        <end position="34"/>
    </location>
</feature>